<dbReference type="RefSeq" id="WP_086963967.1">
    <property type="nucleotide sequence ID" value="NZ_CP021376.1"/>
</dbReference>
<evidence type="ECO:0000313" key="3">
    <source>
        <dbReference type="EMBL" id="ART80098.1"/>
    </source>
</evidence>
<dbReference type="Pfam" id="PF00557">
    <property type="entry name" value="Peptidase_M24"/>
    <property type="match status" value="1"/>
</dbReference>
<dbReference type="EMBL" id="CP021376">
    <property type="protein sequence ID" value="ART80098.1"/>
    <property type="molecule type" value="Genomic_DNA"/>
</dbReference>
<dbReference type="KEGG" id="ocm:CBP12_08025"/>
<dbReference type="PANTHER" id="PTHR46112:SF2">
    <property type="entry name" value="XAA-PRO AMINOPEPTIDASE P-RELATED"/>
    <property type="match status" value="1"/>
</dbReference>
<feature type="domain" description="Peptidase M24" evidence="1">
    <location>
        <begin position="169"/>
        <end position="378"/>
    </location>
</feature>
<dbReference type="InterPro" id="IPR000587">
    <property type="entry name" value="Creatinase_N"/>
</dbReference>
<keyword evidence="3" id="KW-0378">Hydrolase</keyword>
<dbReference type="InterPro" id="IPR000994">
    <property type="entry name" value="Pept_M24"/>
</dbReference>
<dbReference type="GO" id="GO:0016787">
    <property type="term" value="F:hydrolase activity"/>
    <property type="evidence" value="ECO:0007669"/>
    <property type="project" value="UniProtKB-KW"/>
</dbReference>
<gene>
    <name evidence="3" type="ORF">CBP12_08025</name>
</gene>
<protein>
    <submittedName>
        <fullName evidence="3">Ectoine hydrolase DoeA</fullName>
    </submittedName>
</protein>
<evidence type="ECO:0000313" key="4">
    <source>
        <dbReference type="Proteomes" id="UP000243793"/>
    </source>
</evidence>
<dbReference type="InterPro" id="IPR029149">
    <property type="entry name" value="Creatin/AminoP/Spt16_N"/>
</dbReference>
<accession>A0A1Y0CXW6</accession>
<sequence>MQLPTPSFSRQEYQQRLSKVRASMARKNLQTLIIHDPSNMAWLTGYDGWSFYTPQVVVVGPVGEPLWFGRHMDANGAKRTAYLRSDHITWYPDYYVMNPLLHAMEYLANQELKPRAWAYGKVGVEMDNYYFSPKAYFSLRANLPNAELVDATGLVNWCRAIKSETELSYMRIAARIVEQMHQAALEMIEPGLPKNLLVAEIYRVAMEGYEGHYGDYPAIVPMLPSGEDTAAPHLTWDERPFNNNEATFLELAGCHRRYHCVLSRTIYLGKPTKDFLRANEALNAGLEAGLAAAKPGNRCADIADALNATLAKYGFNREGARCGYPIGLSYPPDWGERTMSLRNTDQTLLKPGMTFHFMPGLWLDNWGMETTESIVITENGVETLSHYPRKLFVKNNPR</sequence>
<evidence type="ECO:0000259" key="2">
    <source>
        <dbReference type="Pfam" id="PF01321"/>
    </source>
</evidence>
<organism evidence="3 4">
    <name type="scientific">Oceanisphaera avium</name>
    <dbReference type="NCBI Taxonomy" id="1903694"/>
    <lineage>
        <taxon>Bacteria</taxon>
        <taxon>Pseudomonadati</taxon>
        <taxon>Pseudomonadota</taxon>
        <taxon>Gammaproteobacteria</taxon>
        <taxon>Aeromonadales</taxon>
        <taxon>Aeromonadaceae</taxon>
        <taxon>Oceanisphaera</taxon>
    </lineage>
</organism>
<name>A0A1Y0CXW6_9GAMM</name>
<dbReference type="Proteomes" id="UP000243793">
    <property type="component" value="Chromosome"/>
</dbReference>
<dbReference type="Pfam" id="PF01321">
    <property type="entry name" value="Creatinase_N"/>
    <property type="match status" value="1"/>
</dbReference>
<keyword evidence="4" id="KW-1185">Reference proteome</keyword>
<dbReference type="AlphaFoldDB" id="A0A1Y0CXW6"/>
<dbReference type="SUPFAM" id="SSF55920">
    <property type="entry name" value="Creatinase/aminopeptidase"/>
    <property type="match status" value="1"/>
</dbReference>
<feature type="domain" description="Creatinase N-terminal" evidence="2">
    <location>
        <begin position="16"/>
        <end position="161"/>
    </location>
</feature>
<dbReference type="InterPro" id="IPR036005">
    <property type="entry name" value="Creatinase/aminopeptidase-like"/>
</dbReference>
<dbReference type="OrthoDB" id="9761809at2"/>
<dbReference type="PANTHER" id="PTHR46112">
    <property type="entry name" value="AMINOPEPTIDASE"/>
    <property type="match status" value="1"/>
</dbReference>
<dbReference type="Gene3D" id="3.40.350.10">
    <property type="entry name" value="Creatinase/prolidase N-terminal domain"/>
    <property type="match status" value="1"/>
</dbReference>
<dbReference type="Gene3D" id="3.90.230.10">
    <property type="entry name" value="Creatinase/methionine aminopeptidase superfamily"/>
    <property type="match status" value="1"/>
</dbReference>
<evidence type="ECO:0000259" key="1">
    <source>
        <dbReference type="Pfam" id="PF00557"/>
    </source>
</evidence>
<dbReference type="InterPro" id="IPR050659">
    <property type="entry name" value="Peptidase_M24B"/>
</dbReference>
<dbReference type="SUPFAM" id="SSF53092">
    <property type="entry name" value="Creatinase/prolidase N-terminal domain"/>
    <property type="match status" value="1"/>
</dbReference>
<reference evidence="4" key="1">
    <citation type="submission" date="2017-05" db="EMBL/GenBank/DDBJ databases">
        <authorList>
            <person name="Sung H."/>
        </authorList>
    </citation>
    <scope>NUCLEOTIDE SEQUENCE [LARGE SCALE GENOMIC DNA]</scope>
    <source>
        <strain evidence="4">AMac2203</strain>
    </source>
</reference>
<dbReference type="CDD" id="cd01066">
    <property type="entry name" value="APP_MetAP"/>
    <property type="match status" value="1"/>
</dbReference>
<proteinExistence type="predicted"/>